<reference evidence="2" key="1">
    <citation type="submission" date="2016-10" db="EMBL/GenBank/DDBJ databases">
        <authorList>
            <person name="Varghese N."/>
            <person name="Submissions S."/>
        </authorList>
    </citation>
    <scope>NUCLEOTIDE SEQUENCE [LARGE SCALE GENOMIC DNA]</scope>
    <source>
        <strain evidence="2">DSM 13078</strain>
    </source>
</reference>
<accession>A0A1I1D3R6</accession>
<dbReference type="GeneID" id="54851543"/>
<dbReference type="OrthoDB" id="262340at2157"/>
<keyword evidence="2" id="KW-1185">Reference proteome</keyword>
<proteinExistence type="predicted"/>
<organism evidence="1 2">
    <name type="scientific">Natronobacterium haloterrestre</name>
    <name type="common">Halobiforma haloterrestris</name>
    <dbReference type="NCBI Taxonomy" id="148448"/>
    <lineage>
        <taxon>Archaea</taxon>
        <taxon>Methanobacteriati</taxon>
        <taxon>Methanobacteriota</taxon>
        <taxon>Stenosarchaea group</taxon>
        <taxon>Halobacteria</taxon>
        <taxon>Halobacteriales</taxon>
        <taxon>Natrialbaceae</taxon>
        <taxon>Natronobacterium</taxon>
    </lineage>
</organism>
<dbReference type="RefSeq" id="WP_007142255.1">
    <property type="nucleotide sequence ID" value="NZ_FOKW01000001.1"/>
</dbReference>
<protein>
    <submittedName>
        <fullName evidence="1">Uncharacterized protein</fullName>
    </submittedName>
</protein>
<evidence type="ECO:0000313" key="1">
    <source>
        <dbReference type="EMBL" id="SFB69565.1"/>
    </source>
</evidence>
<dbReference type="InterPro" id="IPR055978">
    <property type="entry name" value="DUF7556"/>
</dbReference>
<gene>
    <name evidence="1" type="ORF">SAMN05444422_101261</name>
</gene>
<dbReference type="EMBL" id="FOKW01000001">
    <property type="protein sequence ID" value="SFB69565.1"/>
    <property type="molecule type" value="Genomic_DNA"/>
</dbReference>
<dbReference type="AlphaFoldDB" id="A0A1I1D3R6"/>
<dbReference type="Proteomes" id="UP000199161">
    <property type="component" value="Unassembled WGS sequence"/>
</dbReference>
<sequence length="57" mass="5920">MTPNPGSIGKLPADGGEIVAAIDEIDGRPHLVIADIARDDAWISVAADDAAPLPDWE</sequence>
<name>A0A1I1D3R6_NATHA</name>
<dbReference type="Pfam" id="PF24433">
    <property type="entry name" value="DUF7556"/>
    <property type="match status" value="1"/>
</dbReference>
<evidence type="ECO:0000313" key="2">
    <source>
        <dbReference type="Proteomes" id="UP000199161"/>
    </source>
</evidence>